<keyword evidence="11" id="KW-0472">Membrane</keyword>
<evidence type="ECO:0000256" key="13">
    <source>
        <dbReference type="RuleBase" id="RU000461"/>
    </source>
</evidence>
<evidence type="ECO:0000256" key="5">
    <source>
        <dbReference type="ARBA" id="ARBA00022692"/>
    </source>
</evidence>
<dbReference type="GO" id="GO:0016020">
    <property type="term" value="C:membrane"/>
    <property type="evidence" value="ECO:0007669"/>
    <property type="project" value="UniProtKB-SubCell"/>
</dbReference>
<dbReference type="FunFam" id="1.10.630.10:FF:000158">
    <property type="entry name" value="Cytochrome P450, putative (Eurofung)"/>
    <property type="match status" value="1"/>
</dbReference>
<comment type="similarity">
    <text evidence="3 13">Belongs to the cytochrome P450 family.</text>
</comment>
<dbReference type="EMBL" id="JAOQAV010000016">
    <property type="protein sequence ID" value="KAJ4188145.1"/>
    <property type="molecule type" value="Genomic_DNA"/>
</dbReference>
<evidence type="ECO:0000256" key="6">
    <source>
        <dbReference type="ARBA" id="ARBA00022723"/>
    </source>
</evidence>
<evidence type="ECO:0000256" key="9">
    <source>
        <dbReference type="ARBA" id="ARBA00023004"/>
    </source>
</evidence>
<feature type="binding site" description="axial binding residue" evidence="12">
    <location>
        <position position="397"/>
    </location>
    <ligand>
        <name>heme</name>
        <dbReference type="ChEBI" id="CHEBI:30413"/>
    </ligand>
    <ligandPart>
        <name>Fe</name>
        <dbReference type="ChEBI" id="CHEBI:18248"/>
    </ligandPart>
</feature>
<keyword evidence="10 13" id="KW-0503">Monooxygenase</keyword>
<protein>
    <recommendedName>
        <fullName evidence="16">Isotrichodermin C-15 hydroxylase</fullName>
    </recommendedName>
</protein>
<dbReference type="Pfam" id="PF00067">
    <property type="entry name" value="p450"/>
    <property type="match status" value="1"/>
</dbReference>
<dbReference type="InterPro" id="IPR036396">
    <property type="entry name" value="Cyt_P450_sf"/>
</dbReference>
<dbReference type="PRINTS" id="PR00463">
    <property type="entry name" value="EP450I"/>
</dbReference>
<dbReference type="InterPro" id="IPR050121">
    <property type="entry name" value="Cytochrome_P450_monoxygenase"/>
</dbReference>
<dbReference type="InterPro" id="IPR001128">
    <property type="entry name" value="Cyt_P450"/>
</dbReference>
<proteinExistence type="inferred from homology"/>
<comment type="cofactor">
    <cofactor evidence="1 12">
        <name>heme</name>
        <dbReference type="ChEBI" id="CHEBI:30413"/>
    </cofactor>
</comment>
<dbReference type="Gene3D" id="1.10.630.10">
    <property type="entry name" value="Cytochrome P450"/>
    <property type="match status" value="1"/>
</dbReference>
<dbReference type="GO" id="GO:0020037">
    <property type="term" value="F:heme binding"/>
    <property type="evidence" value="ECO:0007669"/>
    <property type="project" value="InterPro"/>
</dbReference>
<evidence type="ECO:0000256" key="4">
    <source>
        <dbReference type="ARBA" id="ARBA00022617"/>
    </source>
</evidence>
<evidence type="ECO:0000256" key="12">
    <source>
        <dbReference type="PIRSR" id="PIRSR602401-1"/>
    </source>
</evidence>
<evidence type="ECO:0008006" key="16">
    <source>
        <dbReference type="Google" id="ProtNLM"/>
    </source>
</evidence>
<comment type="caution">
    <text evidence="14">The sequence shown here is derived from an EMBL/GenBank/DDBJ whole genome shotgun (WGS) entry which is preliminary data.</text>
</comment>
<keyword evidence="8 13" id="KW-0560">Oxidoreductase</keyword>
<reference evidence="14" key="1">
    <citation type="submission" date="2022-09" db="EMBL/GenBank/DDBJ databases">
        <title>Fusarium specimens isolated from Avocado Roots.</title>
        <authorList>
            <person name="Stajich J."/>
            <person name="Roper C."/>
            <person name="Heimlech-Rivalta G."/>
        </authorList>
    </citation>
    <scope>NUCLEOTIDE SEQUENCE</scope>
    <source>
        <strain evidence="14">A02</strain>
    </source>
</reference>
<evidence type="ECO:0000256" key="8">
    <source>
        <dbReference type="ARBA" id="ARBA00023002"/>
    </source>
</evidence>
<evidence type="ECO:0000256" key="2">
    <source>
        <dbReference type="ARBA" id="ARBA00004370"/>
    </source>
</evidence>
<keyword evidence="6 12" id="KW-0479">Metal-binding</keyword>
<dbReference type="InterPro" id="IPR002401">
    <property type="entry name" value="Cyt_P450_E_grp-I"/>
</dbReference>
<dbReference type="GO" id="GO:0016705">
    <property type="term" value="F:oxidoreductase activity, acting on paired donors, with incorporation or reduction of molecular oxygen"/>
    <property type="evidence" value="ECO:0007669"/>
    <property type="project" value="InterPro"/>
</dbReference>
<sequence>MVQSFLSSAIQLWYAFNWTSSKRHFVIQETHRKYGDVVRIGPNELSFSSVESYKDIYGYSTKGKKPFLKSTWYANDDSGPPVVLGTRDPVDHRGQRQSLSHAFSAKSLRDQEVVVHKYVDLFIEQIGQLGGPGTAGINIPEAFNWLTFDIIGDLAFGESFAVVATGKINFWVSIIFDGTWFGLLVGLRRRVPLMNMILPFIVPKDAGKNHMLHQKLTAEEVAKRIEQKDTLARSDLFHHILKKGDFTQEGPESQASTLIVAGSETTATFLSGATYFPLKNPDCVSKLQQEVRDAFVSIAEITGDSTNALTCLRGVIEEALRLCPPAPFGLSRVSPGGVVAGHYVPAGTMVSTDHWTTMHDPRYWHEPDSFHPERWIGDGFGDTKEASQPFSLGPRACIGINLAYIEARVILSKMAWQYDWELVTQDADWYRDSRLCVLWKKPTTFVCFHSRET</sequence>
<evidence type="ECO:0000256" key="11">
    <source>
        <dbReference type="ARBA" id="ARBA00023136"/>
    </source>
</evidence>
<dbReference type="PANTHER" id="PTHR24305">
    <property type="entry name" value="CYTOCHROME P450"/>
    <property type="match status" value="1"/>
</dbReference>
<dbReference type="CDD" id="cd11058">
    <property type="entry name" value="CYP60B-like"/>
    <property type="match status" value="1"/>
</dbReference>
<dbReference type="Proteomes" id="UP001152087">
    <property type="component" value="Unassembled WGS sequence"/>
</dbReference>
<keyword evidence="15" id="KW-1185">Reference proteome</keyword>
<keyword evidence="5" id="KW-0812">Transmembrane</keyword>
<evidence type="ECO:0000256" key="10">
    <source>
        <dbReference type="ARBA" id="ARBA00023033"/>
    </source>
</evidence>
<keyword evidence="9 12" id="KW-0408">Iron</keyword>
<dbReference type="InterPro" id="IPR017972">
    <property type="entry name" value="Cyt_P450_CS"/>
</dbReference>
<name>A0A9W8R754_9HYPO</name>
<dbReference type="GO" id="GO:0005506">
    <property type="term" value="F:iron ion binding"/>
    <property type="evidence" value="ECO:0007669"/>
    <property type="project" value="InterPro"/>
</dbReference>
<comment type="subcellular location">
    <subcellularLocation>
        <location evidence="2">Membrane</location>
    </subcellularLocation>
</comment>
<evidence type="ECO:0000313" key="15">
    <source>
        <dbReference type="Proteomes" id="UP001152087"/>
    </source>
</evidence>
<dbReference type="GO" id="GO:0004497">
    <property type="term" value="F:monooxygenase activity"/>
    <property type="evidence" value="ECO:0007669"/>
    <property type="project" value="UniProtKB-KW"/>
</dbReference>
<organism evidence="14 15">
    <name type="scientific">Fusarium falciforme</name>
    <dbReference type="NCBI Taxonomy" id="195108"/>
    <lineage>
        <taxon>Eukaryota</taxon>
        <taxon>Fungi</taxon>
        <taxon>Dikarya</taxon>
        <taxon>Ascomycota</taxon>
        <taxon>Pezizomycotina</taxon>
        <taxon>Sordariomycetes</taxon>
        <taxon>Hypocreomycetidae</taxon>
        <taxon>Hypocreales</taxon>
        <taxon>Nectriaceae</taxon>
        <taxon>Fusarium</taxon>
        <taxon>Fusarium solani species complex</taxon>
    </lineage>
</organism>
<evidence type="ECO:0000256" key="7">
    <source>
        <dbReference type="ARBA" id="ARBA00022989"/>
    </source>
</evidence>
<dbReference type="SUPFAM" id="SSF48264">
    <property type="entry name" value="Cytochrome P450"/>
    <property type="match status" value="1"/>
</dbReference>
<gene>
    <name evidence="14" type="ORF">NW755_006935</name>
</gene>
<accession>A0A9W8R754</accession>
<keyword evidence="4 12" id="KW-0349">Heme</keyword>
<dbReference type="AlphaFoldDB" id="A0A9W8R754"/>
<evidence type="ECO:0000256" key="1">
    <source>
        <dbReference type="ARBA" id="ARBA00001971"/>
    </source>
</evidence>
<evidence type="ECO:0000313" key="14">
    <source>
        <dbReference type="EMBL" id="KAJ4188145.1"/>
    </source>
</evidence>
<dbReference type="PROSITE" id="PS00086">
    <property type="entry name" value="CYTOCHROME_P450"/>
    <property type="match status" value="1"/>
</dbReference>
<dbReference type="PRINTS" id="PR00385">
    <property type="entry name" value="P450"/>
</dbReference>
<evidence type="ECO:0000256" key="3">
    <source>
        <dbReference type="ARBA" id="ARBA00010617"/>
    </source>
</evidence>
<keyword evidence="7" id="KW-1133">Transmembrane helix</keyword>
<dbReference type="PANTHER" id="PTHR24305:SF210">
    <property type="entry name" value="CYTOCHROME P450 MONOOXYGENASE ASQL-RELATED"/>
    <property type="match status" value="1"/>
</dbReference>